<evidence type="ECO:0000313" key="2">
    <source>
        <dbReference type="Proteomes" id="UP000298616"/>
    </source>
</evidence>
<gene>
    <name evidence="1" type="ORF">DCC35_14970</name>
</gene>
<dbReference type="PANTHER" id="PTHR48098:SF6">
    <property type="entry name" value="FERRI-BACILLIBACTIN ESTERASE BESA"/>
    <property type="match status" value="1"/>
</dbReference>
<dbReference type="KEGG" id="fpf:DCC35_14970"/>
<dbReference type="AlphaFoldDB" id="A0A4D7K9F0"/>
<dbReference type="InterPro" id="IPR000801">
    <property type="entry name" value="Esterase-like"/>
</dbReference>
<protein>
    <recommendedName>
        <fullName evidence="3">Esterase</fullName>
    </recommendedName>
</protein>
<accession>A0A4D7K9F0</accession>
<reference evidence="1 2" key="1">
    <citation type="submission" date="2018-04" db="EMBL/GenBank/DDBJ databases">
        <title>Complete genome uncultured novel isolate.</title>
        <authorList>
            <person name="Merlino G."/>
        </authorList>
    </citation>
    <scope>NUCLEOTIDE SEQUENCE [LARGE SCALE GENOMIC DNA]</scope>
    <source>
        <strain evidence="2">R1DC9</strain>
    </source>
</reference>
<dbReference type="InterPro" id="IPR050583">
    <property type="entry name" value="Mycobacterial_A85_antigen"/>
</dbReference>
<dbReference type="PANTHER" id="PTHR48098">
    <property type="entry name" value="ENTEROCHELIN ESTERASE-RELATED"/>
    <property type="match status" value="1"/>
</dbReference>
<evidence type="ECO:0008006" key="3">
    <source>
        <dbReference type="Google" id="ProtNLM"/>
    </source>
</evidence>
<dbReference type="InterPro" id="IPR029058">
    <property type="entry name" value="AB_hydrolase_fold"/>
</dbReference>
<dbReference type="SUPFAM" id="SSF53474">
    <property type="entry name" value="alpha/beta-Hydrolases"/>
    <property type="match status" value="1"/>
</dbReference>
<dbReference type="Pfam" id="PF00756">
    <property type="entry name" value="Esterase"/>
    <property type="match status" value="1"/>
</dbReference>
<dbReference type="OrthoDB" id="9784036at2"/>
<organism evidence="1 2">
    <name type="scientific">Mangrovivirga cuniculi</name>
    <dbReference type="NCBI Taxonomy" id="2715131"/>
    <lineage>
        <taxon>Bacteria</taxon>
        <taxon>Pseudomonadati</taxon>
        <taxon>Bacteroidota</taxon>
        <taxon>Cytophagia</taxon>
        <taxon>Cytophagales</taxon>
        <taxon>Mangrovivirgaceae</taxon>
        <taxon>Mangrovivirga</taxon>
    </lineage>
</organism>
<dbReference type="Gene3D" id="3.40.50.1820">
    <property type="entry name" value="alpha/beta hydrolase"/>
    <property type="match status" value="1"/>
</dbReference>
<proteinExistence type="predicted"/>
<sequence>MRLFFKSLSILLITLIFTLKSYGQQQSNSENFYKDWTLANSLSEKSTANDLVFIYNDSLSSEYINGKKRIIIALPPTYFNSTEKNYPVLYLMDGQNLFDSNTSFAGEWNADKSLENTQSDIIIVGIDNGGEERINDYTPRSHEKYGGGNGRNYLKFINNEVKPLIDKKLRTNPGRNHTYIGGSSLGGLISLYAIINHEEQYSKGIIFSPSFWFDEKIMEELIEWQPKENVKLFMLVGGKEGETMVPDTEKAYEILKQKENVFVRHITDPEGEHKEIFWNKYFEQALEFLK</sequence>
<keyword evidence="2" id="KW-1185">Reference proteome</keyword>
<dbReference type="Proteomes" id="UP000298616">
    <property type="component" value="Chromosome"/>
</dbReference>
<dbReference type="RefSeq" id="WP_137091545.1">
    <property type="nucleotide sequence ID" value="NZ_CP028923.1"/>
</dbReference>
<name>A0A4D7K9F0_9BACT</name>
<dbReference type="EMBL" id="CP028923">
    <property type="protein sequence ID" value="QCK15948.1"/>
    <property type="molecule type" value="Genomic_DNA"/>
</dbReference>
<evidence type="ECO:0000313" key="1">
    <source>
        <dbReference type="EMBL" id="QCK15948.1"/>
    </source>
</evidence>